<dbReference type="PANTHER" id="PTHR40621">
    <property type="entry name" value="TRANSCRIPTION FACTOR KAPC-RELATED"/>
    <property type="match status" value="1"/>
</dbReference>
<organism evidence="5 6">
    <name type="scientific">Zasmidium cellare ATCC 36951</name>
    <dbReference type="NCBI Taxonomy" id="1080233"/>
    <lineage>
        <taxon>Eukaryota</taxon>
        <taxon>Fungi</taxon>
        <taxon>Dikarya</taxon>
        <taxon>Ascomycota</taxon>
        <taxon>Pezizomycotina</taxon>
        <taxon>Dothideomycetes</taxon>
        <taxon>Dothideomycetidae</taxon>
        <taxon>Mycosphaerellales</taxon>
        <taxon>Mycosphaerellaceae</taxon>
        <taxon>Zasmidium</taxon>
    </lineage>
</organism>
<dbReference type="PROSITE" id="PS00036">
    <property type="entry name" value="BZIP_BASIC"/>
    <property type="match status" value="1"/>
</dbReference>
<evidence type="ECO:0000313" key="5">
    <source>
        <dbReference type="EMBL" id="KAF2159165.1"/>
    </source>
</evidence>
<feature type="compositionally biased region" description="Basic and acidic residues" evidence="3">
    <location>
        <begin position="66"/>
        <end position="78"/>
    </location>
</feature>
<dbReference type="InterPro" id="IPR050936">
    <property type="entry name" value="AP-1-like"/>
</dbReference>
<feature type="domain" description="BZIP" evidence="4">
    <location>
        <begin position="79"/>
        <end position="94"/>
    </location>
</feature>
<proteinExistence type="predicted"/>
<evidence type="ECO:0000256" key="1">
    <source>
        <dbReference type="ARBA" id="ARBA00004123"/>
    </source>
</evidence>
<comment type="subcellular location">
    <subcellularLocation>
        <location evidence="1">Nucleus</location>
    </subcellularLocation>
</comment>
<dbReference type="Gene3D" id="1.20.5.170">
    <property type="match status" value="1"/>
</dbReference>
<gene>
    <name evidence="5" type="ORF">M409DRAFT_30304</name>
</gene>
<evidence type="ECO:0000256" key="3">
    <source>
        <dbReference type="SAM" id="MobiDB-lite"/>
    </source>
</evidence>
<feature type="region of interest" description="Disordered" evidence="3">
    <location>
        <begin position="48"/>
        <end position="103"/>
    </location>
</feature>
<dbReference type="Proteomes" id="UP000799537">
    <property type="component" value="Unassembled WGS sequence"/>
</dbReference>
<feature type="compositionally biased region" description="Low complexity" evidence="3">
    <location>
        <begin position="81"/>
        <end position="90"/>
    </location>
</feature>
<evidence type="ECO:0000313" key="6">
    <source>
        <dbReference type="Proteomes" id="UP000799537"/>
    </source>
</evidence>
<dbReference type="Pfam" id="PF00170">
    <property type="entry name" value="bZIP_1"/>
    <property type="match status" value="1"/>
</dbReference>
<dbReference type="GeneID" id="54563130"/>
<dbReference type="SMART" id="SM00338">
    <property type="entry name" value="BRLZ"/>
    <property type="match status" value="1"/>
</dbReference>
<evidence type="ECO:0000256" key="2">
    <source>
        <dbReference type="ARBA" id="ARBA00023242"/>
    </source>
</evidence>
<dbReference type="InterPro" id="IPR046347">
    <property type="entry name" value="bZIP_sf"/>
</dbReference>
<dbReference type="GO" id="GO:0090575">
    <property type="term" value="C:RNA polymerase II transcription regulator complex"/>
    <property type="evidence" value="ECO:0007669"/>
    <property type="project" value="TreeGrafter"/>
</dbReference>
<keyword evidence="2" id="KW-0539">Nucleus</keyword>
<keyword evidence="6" id="KW-1185">Reference proteome</keyword>
<dbReference type="PANTHER" id="PTHR40621:SF6">
    <property type="entry name" value="AP-1-LIKE TRANSCRIPTION FACTOR YAP1-RELATED"/>
    <property type="match status" value="1"/>
</dbReference>
<dbReference type="CDD" id="cd14688">
    <property type="entry name" value="bZIP_YAP"/>
    <property type="match status" value="1"/>
</dbReference>
<dbReference type="AlphaFoldDB" id="A0A6A6BWU1"/>
<dbReference type="RefSeq" id="XP_033660054.1">
    <property type="nucleotide sequence ID" value="XM_033809858.1"/>
</dbReference>
<dbReference type="EMBL" id="ML993641">
    <property type="protein sequence ID" value="KAF2159165.1"/>
    <property type="molecule type" value="Genomic_DNA"/>
</dbReference>
<sequence length="237" mass="26455">MSCQLSPSASPDSMPAEVDDMDNWLVFLKDYISPRPASLVELCGEHEEVRKQRRTSQDSSIVKSPLLEDKAKEDDGKTRRQAQNRAAQRAFRQRKEQYTEELENANEDLRNTLAATRLDHLALKQRLLRAQINSQVLSAVLLSSQSVFNPNMNDSLKDEGVVEDSVMTEGGSDLLQLSEVWKMKRIQEAFAKDTVNIGHLSMKLVDAAVLGRMPVGNAKGEVMRIIEELESATSGIA</sequence>
<reference evidence="5" key="1">
    <citation type="journal article" date="2020" name="Stud. Mycol.">
        <title>101 Dothideomycetes genomes: a test case for predicting lifestyles and emergence of pathogens.</title>
        <authorList>
            <person name="Haridas S."/>
            <person name="Albert R."/>
            <person name="Binder M."/>
            <person name="Bloem J."/>
            <person name="Labutti K."/>
            <person name="Salamov A."/>
            <person name="Andreopoulos B."/>
            <person name="Baker S."/>
            <person name="Barry K."/>
            <person name="Bills G."/>
            <person name="Bluhm B."/>
            <person name="Cannon C."/>
            <person name="Castanera R."/>
            <person name="Culley D."/>
            <person name="Daum C."/>
            <person name="Ezra D."/>
            <person name="Gonzalez J."/>
            <person name="Henrissat B."/>
            <person name="Kuo A."/>
            <person name="Liang C."/>
            <person name="Lipzen A."/>
            <person name="Lutzoni F."/>
            <person name="Magnuson J."/>
            <person name="Mondo S."/>
            <person name="Nolan M."/>
            <person name="Ohm R."/>
            <person name="Pangilinan J."/>
            <person name="Park H.-J."/>
            <person name="Ramirez L."/>
            <person name="Alfaro M."/>
            <person name="Sun H."/>
            <person name="Tritt A."/>
            <person name="Yoshinaga Y."/>
            <person name="Zwiers L.-H."/>
            <person name="Turgeon B."/>
            <person name="Goodwin S."/>
            <person name="Spatafora J."/>
            <person name="Crous P."/>
            <person name="Grigoriev I."/>
        </authorList>
    </citation>
    <scope>NUCLEOTIDE SEQUENCE</scope>
    <source>
        <strain evidence="5">ATCC 36951</strain>
    </source>
</reference>
<evidence type="ECO:0000259" key="4">
    <source>
        <dbReference type="PROSITE" id="PS00036"/>
    </source>
</evidence>
<protein>
    <recommendedName>
        <fullName evidence="4">BZIP domain-containing protein</fullName>
    </recommendedName>
</protein>
<dbReference type="InterPro" id="IPR004827">
    <property type="entry name" value="bZIP"/>
</dbReference>
<accession>A0A6A6BWU1</accession>
<dbReference type="SUPFAM" id="SSF57959">
    <property type="entry name" value="Leucine zipper domain"/>
    <property type="match status" value="1"/>
</dbReference>
<dbReference type="GO" id="GO:0001228">
    <property type="term" value="F:DNA-binding transcription activator activity, RNA polymerase II-specific"/>
    <property type="evidence" value="ECO:0007669"/>
    <property type="project" value="TreeGrafter"/>
</dbReference>
<name>A0A6A6BWU1_ZASCE</name>
<dbReference type="GO" id="GO:0000976">
    <property type="term" value="F:transcription cis-regulatory region binding"/>
    <property type="evidence" value="ECO:0007669"/>
    <property type="project" value="InterPro"/>
</dbReference>